<feature type="domain" description="F-box" evidence="1">
    <location>
        <begin position="4"/>
        <end position="53"/>
    </location>
</feature>
<gene>
    <name evidence="2" type="ORF">IFR04_014493</name>
</gene>
<evidence type="ECO:0000259" key="1">
    <source>
        <dbReference type="PROSITE" id="PS50181"/>
    </source>
</evidence>
<reference evidence="2" key="1">
    <citation type="submission" date="2021-02" db="EMBL/GenBank/DDBJ databases">
        <title>Genome sequence Cadophora malorum strain M34.</title>
        <authorList>
            <person name="Stefanovic E."/>
            <person name="Vu D."/>
            <person name="Scully C."/>
            <person name="Dijksterhuis J."/>
            <person name="Roader J."/>
            <person name="Houbraken J."/>
        </authorList>
    </citation>
    <scope>NUCLEOTIDE SEQUENCE</scope>
    <source>
        <strain evidence="2">M34</strain>
    </source>
</reference>
<proteinExistence type="predicted"/>
<evidence type="ECO:0000313" key="2">
    <source>
        <dbReference type="EMBL" id="KAG4412373.1"/>
    </source>
</evidence>
<sequence length="288" mass="32287">MVDPTTIGTLPNEILMNILCLFPTTSLLPLTLTSRRIHDVILRIIHNRLLAAANIPGHQVVLECYHPSTKHSTPYYICEYLGTDDLCTVAGEQQTCTLGQLRGLYSHFRPTQPEGDRKVWAVHPITGWRTTTLDAFIENTDGLVSQDVDLESYEQFSQLQSQVSVVKIGPQRGIFQGCITVGEGLTRVWRNWLGEQAKKHGASNVIQPEPQNGSLLWSSMTEHTGLRLHVTERQGSAAAPIRRNADDENVSYTLQYEELVVRTSQLLLQVEKTLSEEVNHEGKTMIMS</sequence>
<protein>
    <recommendedName>
        <fullName evidence="1">F-box domain-containing protein</fullName>
    </recommendedName>
</protein>
<dbReference type="PROSITE" id="PS50181">
    <property type="entry name" value="FBOX"/>
    <property type="match status" value="1"/>
</dbReference>
<dbReference type="InterPro" id="IPR001810">
    <property type="entry name" value="F-box_dom"/>
</dbReference>
<name>A0A8H7T4R7_9HELO</name>
<accession>A0A8H7T4R7</accession>
<dbReference type="AlphaFoldDB" id="A0A8H7T4R7"/>
<dbReference type="Proteomes" id="UP000664132">
    <property type="component" value="Unassembled WGS sequence"/>
</dbReference>
<organism evidence="2 3">
    <name type="scientific">Cadophora malorum</name>
    <dbReference type="NCBI Taxonomy" id="108018"/>
    <lineage>
        <taxon>Eukaryota</taxon>
        <taxon>Fungi</taxon>
        <taxon>Dikarya</taxon>
        <taxon>Ascomycota</taxon>
        <taxon>Pezizomycotina</taxon>
        <taxon>Leotiomycetes</taxon>
        <taxon>Helotiales</taxon>
        <taxon>Ploettnerulaceae</taxon>
        <taxon>Cadophora</taxon>
    </lineage>
</organism>
<dbReference type="SUPFAM" id="SSF81383">
    <property type="entry name" value="F-box domain"/>
    <property type="match status" value="1"/>
</dbReference>
<dbReference type="Pfam" id="PF12937">
    <property type="entry name" value="F-box-like"/>
    <property type="match status" value="1"/>
</dbReference>
<dbReference type="OrthoDB" id="9981546at2759"/>
<keyword evidence="3" id="KW-1185">Reference proteome</keyword>
<comment type="caution">
    <text evidence="2">The sequence shown here is derived from an EMBL/GenBank/DDBJ whole genome shotgun (WGS) entry which is preliminary data.</text>
</comment>
<dbReference type="EMBL" id="JAFJYH010000383">
    <property type="protein sequence ID" value="KAG4412373.1"/>
    <property type="molecule type" value="Genomic_DNA"/>
</dbReference>
<dbReference type="InterPro" id="IPR036047">
    <property type="entry name" value="F-box-like_dom_sf"/>
</dbReference>
<evidence type="ECO:0000313" key="3">
    <source>
        <dbReference type="Proteomes" id="UP000664132"/>
    </source>
</evidence>